<dbReference type="InterPro" id="IPR012373">
    <property type="entry name" value="Ferrdict_sens_TM"/>
</dbReference>
<proteinExistence type="predicted"/>
<evidence type="ECO:0000256" key="1">
    <source>
        <dbReference type="SAM" id="Phobius"/>
    </source>
</evidence>
<dbReference type="PIRSF" id="PIRSF018266">
    <property type="entry name" value="FecR"/>
    <property type="match status" value="1"/>
</dbReference>
<evidence type="ECO:0000313" key="4">
    <source>
        <dbReference type="EMBL" id="MFH6985719.1"/>
    </source>
</evidence>
<organism evidence="4 5">
    <name type="scientific">Marinoscillum luteum</name>
    <dbReference type="NCBI Taxonomy" id="861051"/>
    <lineage>
        <taxon>Bacteria</taxon>
        <taxon>Pseudomonadati</taxon>
        <taxon>Bacteroidota</taxon>
        <taxon>Cytophagia</taxon>
        <taxon>Cytophagales</taxon>
        <taxon>Reichenbachiellaceae</taxon>
        <taxon>Marinoscillum</taxon>
    </lineage>
</organism>
<sequence>MDRLTRIRKYFDGELSQKEAENFLEWYLSEKSEEEVYAEIDKLWQARGKSEFEWNGDELYKKLASKKDNERTLGVSRHIQAPKKGNQHRWWKVAAAVLILAVSSVLLYNQAGPTSTPEPMARVVKTNPAGQKSKVYLPDGTIVSLNSESSISFIDEFAEGRKVYLVGEAFFDVTEDASRPFTVYSGHLATTALGTSFNIRSYNNEQTEVTLVTGKVKVEKNNSNEIVYLTPGERAALGTDQSIIKGKADLLAVTYWKEGVLYFDKTDLNEVVETLERWYGVDISAFGDLPSIKCSGTFQKNEYLSNVLDILSHSVGFRYQLEGKKVKLEFNEK</sequence>
<feature type="domain" description="FecR protein" evidence="2">
    <location>
        <begin position="125"/>
        <end position="217"/>
    </location>
</feature>
<evidence type="ECO:0000259" key="2">
    <source>
        <dbReference type="Pfam" id="PF04773"/>
    </source>
</evidence>
<dbReference type="InterPro" id="IPR032508">
    <property type="entry name" value="FecR_C"/>
</dbReference>
<dbReference type="Gene3D" id="2.60.120.1440">
    <property type="match status" value="1"/>
</dbReference>
<evidence type="ECO:0000313" key="5">
    <source>
        <dbReference type="Proteomes" id="UP001610063"/>
    </source>
</evidence>
<gene>
    <name evidence="4" type="ORF">ACHKAR_19860</name>
</gene>
<keyword evidence="1" id="KW-0812">Transmembrane</keyword>
<dbReference type="EMBL" id="JBIPKE010000020">
    <property type="protein sequence ID" value="MFH6985719.1"/>
    <property type="molecule type" value="Genomic_DNA"/>
</dbReference>
<keyword evidence="5" id="KW-1185">Reference proteome</keyword>
<keyword evidence="1" id="KW-0472">Membrane</keyword>
<name>A0ABW7NGN6_9BACT</name>
<dbReference type="Gene3D" id="3.55.50.30">
    <property type="match status" value="1"/>
</dbReference>
<comment type="caution">
    <text evidence="4">The sequence shown here is derived from an EMBL/GenBank/DDBJ whole genome shotgun (WGS) entry which is preliminary data.</text>
</comment>
<dbReference type="Pfam" id="PF16344">
    <property type="entry name" value="FecR_C"/>
    <property type="match status" value="1"/>
</dbReference>
<accession>A0ABW7NGN6</accession>
<dbReference type="Pfam" id="PF04773">
    <property type="entry name" value="FecR"/>
    <property type="match status" value="1"/>
</dbReference>
<dbReference type="PANTHER" id="PTHR30273">
    <property type="entry name" value="PERIPLASMIC SIGNAL SENSOR AND SIGMA FACTOR ACTIVATOR FECR-RELATED"/>
    <property type="match status" value="1"/>
</dbReference>
<dbReference type="RefSeq" id="WP_395419121.1">
    <property type="nucleotide sequence ID" value="NZ_JBIPKE010000020.1"/>
</dbReference>
<reference evidence="4 5" key="1">
    <citation type="journal article" date="2013" name="Int. J. Syst. Evol. Microbiol.">
        <title>Marinoscillum luteum sp. nov., isolated from marine sediment.</title>
        <authorList>
            <person name="Cha I.T."/>
            <person name="Park S.J."/>
            <person name="Kim S.J."/>
            <person name="Kim J.G."/>
            <person name="Jung M.Y."/>
            <person name="Shin K.S."/>
            <person name="Kwon K.K."/>
            <person name="Yang S.H."/>
            <person name="Seo Y.S."/>
            <person name="Rhee S.K."/>
        </authorList>
    </citation>
    <scope>NUCLEOTIDE SEQUENCE [LARGE SCALE GENOMIC DNA]</scope>
    <source>
        <strain evidence="4 5">KCTC 23939</strain>
    </source>
</reference>
<protein>
    <submittedName>
        <fullName evidence="4">FecR family protein</fullName>
    </submittedName>
</protein>
<dbReference type="PANTHER" id="PTHR30273:SF2">
    <property type="entry name" value="PROTEIN FECR"/>
    <property type="match status" value="1"/>
</dbReference>
<feature type="transmembrane region" description="Helical" evidence="1">
    <location>
        <begin position="90"/>
        <end position="108"/>
    </location>
</feature>
<evidence type="ECO:0000259" key="3">
    <source>
        <dbReference type="Pfam" id="PF16344"/>
    </source>
</evidence>
<dbReference type="InterPro" id="IPR006860">
    <property type="entry name" value="FecR"/>
</dbReference>
<keyword evidence="1" id="KW-1133">Transmembrane helix</keyword>
<dbReference type="Proteomes" id="UP001610063">
    <property type="component" value="Unassembled WGS sequence"/>
</dbReference>
<feature type="domain" description="Protein FecR C-terminal" evidence="3">
    <location>
        <begin position="261"/>
        <end position="327"/>
    </location>
</feature>